<dbReference type="Proteomes" id="UP000798662">
    <property type="component" value="Chromosome 1"/>
</dbReference>
<organism evidence="1 2">
    <name type="scientific">Pyropia yezoensis</name>
    <name type="common">Susabi-nori</name>
    <name type="synonym">Porphyra yezoensis</name>
    <dbReference type="NCBI Taxonomy" id="2788"/>
    <lineage>
        <taxon>Eukaryota</taxon>
        <taxon>Rhodophyta</taxon>
        <taxon>Bangiophyceae</taxon>
        <taxon>Bangiales</taxon>
        <taxon>Bangiaceae</taxon>
        <taxon>Pyropia</taxon>
    </lineage>
</organism>
<protein>
    <submittedName>
        <fullName evidence="1">Uncharacterized protein</fullName>
    </submittedName>
</protein>
<sequence>MSSAVHFRFKSARDFDTVTFDGDFISIADLKVGIVEVKKLNYGEGFDLDISDAQTSDDYADEAYLLPKNTSVVVRRVPGLKPGGILSQQAMAKKNERYSEIDKRGHHADRAPTPGPNYVCHRCGKPGHWIDQCPTNGDPTFDKAGLAHRGVVPEAGGPAAALMADGPPSRHPTQMCLGLLGLAADAAAVVAHSPLAAVATRQ</sequence>
<reference evidence="1" key="1">
    <citation type="submission" date="2019-11" db="EMBL/GenBank/DDBJ databases">
        <title>Nori genome reveals adaptations in red seaweeds to the harsh intertidal environment.</title>
        <authorList>
            <person name="Wang D."/>
            <person name="Mao Y."/>
        </authorList>
    </citation>
    <scope>NUCLEOTIDE SEQUENCE</scope>
    <source>
        <tissue evidence="1">Gametophyte</tissue>
    </source>
</reference>
<dbReference type="EMBL" id="CM020618">
    <property type="protein sequence ID" value="KAK1858412.1"/>
    <property type="molecule type" value="Genomic_DNA"/>
</dbReference>
<accession>A0ACC3BKS0</accession>
<comment type="caution">
    <text evidence="1">The sequence shown here is derived from an EMBL/GenBank/DDBJ whole genome shotgun (WGS) entry which is preliminary data.</text>
</comment>
<gene>
    <name evidence="1" type="ORF">I4F81_001017</name>
</gene>
<name>A0ACC3BKS0_PYRYE</name>
<proteinExistence type="predicted"/>
<evidence type="ECO:0000313" key="1">
    <source>
        <dbReference type="EMBL" id="KAK1858412.1"/>
    </source>
</evidence>
<keyword evidence="2" id="KW-1185">Reference proteome</keyword>
<evidence type="ECO:0000313" key="2">
    <source>
        <dbReference type="Proteomes" id="UP000798662"/>
    </source>
</evidence>